<keyword evidence="3" id="KW-1185">Reference proteome</keyword>
<feature type="transmembrane region" description="Helical" evidence="1">
    <location>
        <begin position="84"/>
        <end position="113"/>
    </location>
</feature>
<reference evidence="2 3" key="1">
    <citation type="submission" date="2023-06" db="EMBL/GenBank/DDBJ databases">
        <title>Aquibacillus rhizosphaerae LR5S19.</title>
        <authorList>
            <person name="Sun J.-Q."/>
        </authorList>
    </citation>
    <scope>NUCLEOTIDE SEQUENCE [LARGE SCALE GENOMIC DNA]</scope>
    <source>
        <strain evidence="2 3">LR5S19</strain>
    </source>
</reference>
<dbReference type="PANTHER" id="PTHR37814:SF1">
    <property type="entry name" value="MEMBRANE PROTEIN"/>
    <property type="match status" value="1"/>
</dbReference>
<comment type="caution">
    <text evidence="2">The sequence shown here is derived from an EMBL/GenBank/DDBJ whole genome shotgun (WGS) entry which is preliminary data.</text>
</comment>
<feature type="transmembrane region" description="Helical" evidence="1">
    <location>
        <begin position="189"/>
        <end position="209"/>
    </location>
</feature>
<feature type="transmembrane region" description="Helical" evidence="1">
    <location>
        <begin position="12"/>
        <end position="30"/>
    </location>
</feature>
<feature type="transmembrane region" description="Helical" evidence="1">
    <location>
        <begin position="221"/>
        <end position="244"/>
    </location>
</feature>
<feature type="transmembrane region" description="Helical" evidence="1">
    <location>
        <begin position="36"/>
        <end position="63"/>
    </location>
</feature>
<dbReference type="InterPro" id="IPR038728">
    <property type="entry name" value="YkvI-like"/>
</dbReference>
<keyword evidence="1" id="KW-1133">Transmembrane helix</keyword>
<proteinExistence type="predicted"/>
<evidence type="ECO:0000313" key="3">
    <source>
        <dbReference type="Proteomes" id="UP001235343"/>
    </source>
</evidence>
<feature type="transmembrane region" description="Helical" evidence="1">
    <location>
        <begin position="332"/>
        <end position="350"/>
    </location>
</feature>
<protein>
    <recommendedName>
        <fullName evidence="4">Membrane protein YkvI</fullName>
    </recommendedName>
</protein>
<accession>A0ABT7L2R0</accession>
<evidence type="ECO:0008006" key="4">
    <source>
        <dbReference type="Google" id="ProtNLM"/>
    </source>
</evidence>
<gene>
    <name evidence="2" type="ORF">QQS35_06715</name>
</gene>
<feature type="transmembrane region" description="Helical" evidence="1">
    <location>
        <begin position="264"/>
        <end position="285"/>
    </location>
</feature>
<feature type="transmembrane region" description="Helical" evidence="1">
    <location>
        <begin position="306"/>
        <end position="326"/>
    </location>
</feature>
<dbReference type="RefSeq" id="WP_285931148.1">
    <property type="nucleotide sequence ID" value="NZ_JASTZU010000022.1"/>
</dbReference>
<sequence>MNYLSTNGGSIFKIAATYIGTIVGAGFATGQEVLQFFTTFGVMGIWGILLSSLLFFFFGYTILVLGHKLQANSYVTVVRHANGLIIGSMIDIIITIILFGALATMIAGTGAILYEQFNIPTIIGTIFMAIITLVTVLKGLTIVVNAISYVVPFLFAFMLFVTLFSLVNNSLSQEEINFTRTLESISPNWFMSAISYTALNLIIAIAILSPLGAKTKERKTLFWGALVGGLGLGISIVAINYSIMTTIMDSSLAEVPMLTVTHNISPLLKLLFTIVLVAQIYTTAVSNLFGFVSRFSFVKNLSHKSIIILTTITALLMGQIGFSTIIHYFYPIVGYGGAILLIGLLCSWFFKRKEISL</sequence>
<keyword evidence="1" id="KW-0812">Transmembrane</keyword>
<name>A0ABT7L2R0_9BACI</name>
<keyword evidence="1" id="KW-0472">Membrane</keyword>
<evidence type="ECO:0000256" key="1">
    <source>
        <dbReference type="SAM" id="Phobius"/>
    </source>
</evidence>
<feature type="transmembrane region" description="Helical" evidence="1">
    <location>
        <begin position="119"/>
        <end position="137"/>
    </location>
</feature>
<dbReference type="Proteomes" id="UP001235343">
    <property type="component" value="Unassembled WGS sequence"/>
</dbReference>
<feature type="transmembrane region" description="Helical" evidence="1">
    <location>
        <begin position="149"/>
        <end position="169"/>
    </location>
</feature>
<evidence type="ECO:0000313" key="2">
    <source>
        <dbReference type="EMBL" id="MDL4840149.1"/>
    </source>
</evidence>
<dbReference type="PANTHER" id="PTHR37814">
    <property type="entry name" value="CONSERVED MEMBRANE PROTEIN"/>
    <property type="match status" value="1"/>
</dbReference>
<dbReference type="EMBL" id="JASTZU010000022">
    <property type="protein sequence ID" value="MDL4840149.1"/>
    <property type="molecule type" value="Genomic_DNA"/>
</dbReference>
<organism evidence="2 3">
    <name type="scientific">Aquibacillus rhizosphaerae</name>
    <dbReference type="NCBI Taxonomy" id="3051431"/>
    <lineage>
        <taxon>Bacteria</taxon>
        <taxon>Bacillati</taxon>
        <taxon>Bacillota</taxon>
        <taxon>Bacilli</taxon>
        <taxon>Bacillales</taxon>
        <taxon>Bacillaceae</taxon>
        <taxon>Aquibacillus</taxon>
    </lineage>
</organism>